<keyword evidence="4" id="KW-0645">Protease</keyword>
<gene>
    <name evidence="11" type="ORF">DMC30DRAFT_391556</name>
</gene>
<evidence type="ECO:0000256" key="8">
    <source>
        <dbReference type="SAM" id="MobiDB-lite"/>
    </source>
</evidence>
<dbReference type="GO" id="GO:0016579">
    <property type="term" value="P:protein deubiquitination"/>
    <property type="evidence" value="ECO:0007669"/>
    <property type="project" value="InterPro"/>
</dbReference>
<dbReference type="InterPro" id="IPR028889">
    <property type="entry name" value="USP"/>
</dbReference>
<dbReference type="InterPro" id="IPR018200">
    <property type="entry name" value="USP_CS"/>
</dbReference>
<dbReference type="Gene3D" id="3.40.250.10">
    <property type="entry name" value="Rhodanese-like domain"/>
    <property type="match status" value="1"/>
</dbReference>
<evidence type="ECO:0000256" key="3">
    <source>
        <dbReference type="ARBA" id="ARBA00012759"/>
    </source>
</evidence>
<dbReference type="InterPro" id="IPR001394">
    <property type="entry name" value="Peptidase_C19_UCH"/>
</dbReference>
<evidence type="ECO:0000256" key="2">
    <source>
        <dbReference type="ARBA" id="ARBA00009085"/>
    </source>
</evidence>
<comment type="caution">
    <text evidence="11">The sequence shown here is derived from an EMBL/GenBank/DDBJ whole genome shotgun (WGS) entry which is preliminary data.</text>
</comment>
<feature type="domain" description="USP" evidence="10">
    <location>
        <begin position="832"/>
        <end position="1182"/>
    </location>
</feature>
<dbReference type="Pfam" id="PF00443">
    <property type="entry name" value="UCH"/>
    <property type="match status" value="1"/>
</dbReference>
<evidence type="ECO:0000256" key="5">
    <source>
        <dbReference type="ARBA" id="ARBA00022786"/>
    </source>
</evidence>
<dbReference type="PROSITE" id="PS50206">
    <property type="entry name" value="RHODANESE_3"/>
    <property type="match status" value="1"/>
</dbReference>
<reference evidence="11 12" key="1">
    <citation type="submission" date="2019-03" db="EMBL/GenBank/DDBJ databases">
        <title>Rhodosporidium diobovatum UCD-FST 08-225 genome sequencing, assembly, and annotation.</title>
        <authorList>
            <person name="Fakankun I.U."/>
            <person name="Fristensky B."/>
            <person name="Levin D.B."/>
        </authorList>
    </citation>
    <scope>NUCLEOTIDE SEQUENCE [LARGE SCALE GENOMIC DNA]</scope>
    <source>
        <strain evidence="11 12">UCD-FST 08-225</strain>
    </source>
</reference>
<feature type="region of interest" description="Disordered" evidence="8">
    <location>
        <begin position="172"/>
        <end position="433"/>
    </location>
</feature>
<dbReference type="InterPro" id="IPR050185">
    <property type="entry name" value="Ub_carboxyl-term_hydrolase"/>
</dbReference>
<evidence type="ECO:0000256" key="6">
    <source>
        <dbReference type="ARBA" id="ARBA00022801"/>
    </source>
</evidence>
<evidence type="ECO:0000256" key="1">
    <source>
        <dbReference type="ARBA" id="ARBA00000707"/>
    </source>
</evidence>
<evidence type="ECO:0000313" key="12">
    <source>
        <dbReference type="Proteomes" id="UP000311382"/>
    </source>
</evidence>
<dbReference type="PROSITE" id="PS00973">
    <property type="entry name" value="USP_2"/>
    <property type="match status" value="1"/>
</dbReference>
<keyword evidence="5" id="KW-0833">Ubl conjugation pathway</keyword>
<feature type="compositionally biased region" description="Basic and acidic residues" evidence="8">
    <location>
        <begin position="305"/>
        <end position="314"/>
    </location>
</feature>
<evidence type="ECO:0000259" key="9">
    <source>
        <dbReference type="PROSITE" id="PS50206"/>
    </source>
</evidence>
<dbReference type="Proteomes" id="UP000311382">
    <property type="component" value="Unassembled WGS sequence"/>
</dbReference>
<feature type="compositionally biased region" description="Polar residues" evidence="8">
    <location>
        <begin position="292"/>
        <end position="301"/>
    </location>
</feature>
<proteinExistence type="inferred from homology"/>
<dbReference type="AlphaFoldDB" id="A0A5C5G2F4"/>
<feature type="domain" description="Rhodanese" evidence="9">
    <location>
        <begin position="458"/>
        <end position="586"/>
    </location>
</feature>
<organism evidence="11 12">
    <name type="scientific">Rhodotorula diobovata</name>
    <dbReference type="NCBI Taxonomy" id="5288"/>
    <lineage>
        <taxon>Eukaryota</taxon>
        <taxon>Fungi</taxon>
        <taxon>Dikarya</taxon>
        <taxon>Basidiomycota</taxon>
        <taxon>Pucciniomycotina</taxon>
        <taxon>Microbotryomycetes</taxon>
        <taxon>Sporidiobolales</taxon>
        <taxon>Sporidiobolaceae</taxon>
        <taxon>Rhodotorula</taxon>
    </lineage>
</organism>
<evidence type="ECO:0000256" key="4">
    <source>
        <dbReference type="ARBA" id="ARBA00022670"/>
    </source>
</evidence>
<name>A0A5C5G2F4_9BASI</name>
<dbReference type="PROSITE" id="PS50235">
    <property type="entry name" value="USP_3"/>
    <property type="match status" value="1"/>
</dbReference>
<feature type="compositionally biased region" description="Polar residues" evidence="8">
    <location>
        <begin position="239"/>
        <end position="254"/>
    </location>
</feature>
<feature type="compositionally biased region" description="Polar residues" evidence="8">
    <location>
        <begin position="142"/>
        <end position="160"/>
    </location>
</feature>
<dbReference type="GO" id="GO:0004843">
    <property type="term" value="F:cysteine-type deubiquitinase activity"/>
    <property type="evidence" value="ECO:0007669"/>
    <property type="project" value="UniProtKB-EC"/>
</dbReference>
<dbReference type="PANTHER" id="PTHR21646:SF95">
    <property type="entry name" value="UBIQUITIN CARBOXYL-TERMINAL HYDROLASE 4-RELATED"/>
    <property type="match status" value="1"/>
</dbReference>
<evidence type="ECO:0000259" key="10">
    <source>
        <dbReference type="PROSITE" id="PS50235"/>
    </source>
</evidence>
<feature type="compositionally biased region" description="Low complexity" evidence="8">
    <location>
        <begin position="696"/>
        <end position="728"/>
    </location>
</feature>
<dbReference type="GO" id="GO:0006508">
    <property type="term" value="P:proteolysis"/>
    <property type="evidence" value="ECO:0007669"/>
    <property type="project" value="UniProtKB-KW"/>
</dbReference>
<dbReference type="EMBL" id="SOZI01000021">
    <property type="protein sequence ID" value="TNY22716.1"/>
    <property type="molecule type" value="Genomic_DNA"/>
</dbReference>
<keyword evidence="12" id="KW-1185">Reference proteome</keyword>
<feature type="region of interest" description="Disordered" evidence="8">
    <location>
        <begin position="595"/>
        <end position="805"/>
    </location>
</feature>
<dbReference type="EC" id="3.4.19.12" evidence="3"/>
<dbReference type="InterPro" id="IPR036873">
    <property type="entry name" value="Rhodanese-like_dom_sf"/>
</dbReference>
<dbReference type="InterPro" id="IPR001763">
    <property type="entry name" value="Rhodanese-like_dom"/>
</dbReference>
<dbReference type="InterPro" id="IPR038765">
    <property type="entry name" value="Papain-like_cys_pep_sf"/>
</dbReference>
<comment type="similarity">
    <text evidence="2">Belongs to the peptidase C19 family.</text>
</comment>
<feature type="region of interest" description="Disordered" evidence="8">
    <location>
        <begin position="126"/>
        <end position="160"/>
    </location>
</feature>
<dbReference type="SUPFAM" id="SSF54001">
    <property type="entry name" value="Cysteine proteinases"/>
    <property type="match status" value="1"/>
</dbReference>
<evidence type="ECO:0000256" key="7">
    <source>
        <dbReference type="ARBA" id="ARBA00022807"/>
    </source>
</evidence>
<keyword evidence="7" id="KW-0788">Thiol protease</keyword>
<dbReference type="Gene3D" id="3.90.70.10">
    <property type="entry name" value="Cysteine proteinases"/>
    <property type="match status" value="1"/>
</dbReference>
<dbReference type="STRING" id="5288.A0A5C5G2F4"/>
<feature type="compositionally biased region" description="Pro residues" evidence="8">
    <location>
        <begin position="756"/>
        <end position="793"/>
    </location>
</feature>
<dbReference type="SUPFAM" id="SSF52821">
    <property type="entry name" value="Rhodanese/Cell cycle control phosphatase"/>
    <property type="match status" value="1"/>
</dbReference>
<keyword evidence="6" id="KW-0378">Hydrolase</keyword>
<feature type="compositionally biased region" description="Low complexity" evidence="8">
    <location>
        <begin position="402"/>
        <end position="420"/>
    </location>
</feature>
<feature type="compositionally biased region" description="Basic and acidic residues" evidence="8">
    <location>
        <begin position="348"/>
        <end position="365"/>
    </location>
</feature>
<evidence type="ECO:0000313" key="11">
    <source>
        <dbReference type="EMBL" id="TNY22716.1"/>
    </source>
</evidence>
<dbReference type="OrthoDB" id="292964at2759"/>
<feature type="compositionally biased region" description="Basic and acidic residues" evidence="8">
    <location>
        <begin position="596"/>
        <end position="606"/>
    </location>
</feature>
<dbReference type="SMART" id="SM00450">
    <property type="entry name" value="RHOD"/>
    <property type="match status" value="1"/>
</dbReference>
<comment type="catalytic activity">
    <reaction evidence="1">
        <text>Thiol-dependent hydrolysis of ester, thioester, amide, peptide and isopeptide bonds formed by the C-terminal Gly of ubiquitin (a 76-residue protein attached to proteins as an intracellular targeting signal).</text>
        <dbReference type="EC" id="3.4.19.12"/>
    </reaction>
</comment>
<accession>A0A5C5G2F4</accession>
<sequence>MATSSQRPPPALDELRAKAHDSLASLRPTQFSVRAWSRAAQAAFDHAEHSWREGRANADRAQVAEAFLDFKRAAGILQIIMKHPQYKEVVRERSDDYYAVSRLKELVTGARASQNQIVAWLEQREASHAGAGPEPSGPRADASTSRPAPQKTPSFPSTSLADRMAKLRASGLPGATSTKAPPSPPSSPKRPSGSAHSPRQTAVPLSPVAPTPRAPRTGDAVADNAGGRSGSAPPVLPPSQVQDPATVWEDSSVQFRREGGTPIAGRQKGVVDRGPAGGVGVAPDHGEPPSPSSSQFATSFPSLDDFERGIDSKDPSSAYSFPSVPSFDPGATPGRPARPPPPHPPKPRHLDERTFAREQTERADAMARAAASHGPSTQPPPQSSTTNRASLPSALVPGGGQAPSAVAPSPGSSRRPSASTPLPPPTSASRPFKIPFASDVRPAELWQYLQTSKAETGEGPRVLLLDLRTREEYERGRIRAETVCLEPIILRDGSAAIEDALSLSPPHEAALFAARHYYDMVVVYDRSSTSLPSSQPPSTSSEAQRVLWNLTNAVYEREFVKPLRRQPLLLVGGWEVWEKKVGAQGIVGVGASPRLQQDEADRAEAKRAHRRAAVLPPANDDGSHDRPTNGAYFPSPGYAPPPPTSSTPAGLVSPRLAMPPVAAQRSGPAPAYDPFASSPHARQSYAQPRADDYLHSMPPSSSAPVPRSRSGTLDMYGSGSPQPSSSYYMNGGDHSRPSIDYARPSIDYPQLHHRAPPPPVSHPTRPVPPPPAPSGAYSPVPPVPLARPPPVKPAPMRSNSSFSSMQPAQYSAAHSRFPTGLLSFEEGVIGISGLKNLGNTCYMNSTIQCLSAAVPFARYFTGGTYRKDINVYNPLGTKGALANAVAELIRALWAQQYHFLSPVTFRENICRVAPQFRGSEQHDAQEFLGFLLDGLHEDCNYVVKKPPPVEMTPEREHDLETLPPQVMSDREWQIYKMRNDSFIVQCFQGQFRNQLRCLTCQKTSTTYNTFMPLSVPIPAGRGISRVSLLACLEQFVRDEVLDGDDAWHCPRCKKNRKAVKKLSLSKLPPILVIHLKRFSFHGPFSDKIETQVQYPLAGLDLTNFLPPPMMDQHSQATGPPKGYVYDLFGVTNHYGNLSSGHYTAFVRSGREWFNIGDSKVTPVDPANVQSAKSAYILYFSLRT</sequence>
<protein>
    <recommendedName>
        <fullName evidence="3">ubiquitinyl hydrolase 1</fullName>
        <ecNumber evidence="3">3.4.19.12</ecNumber>
    </recommendedName>
</protein>
<dbReference type="PANTHER" id="PTHR21646">
    <property type="entry name" value="UBIQUITIN CARBOXYL-TERMINAL HYDROLASE"/>
    <property type="match status" value="1"/>
</dbReference>
<dbReference type="PROSITE" id="PS00972">
    <property type="entry name" value="USP_1"/>
    <property type="match status" value="1"/>
</dbReference>
<dbReference type="CDD" id="cd02674">
    <property type="entry name" value="Peptidase_C19R"/>
    <property type="match status" value="1"/>
</dbReference>